<evidence type="ECO:0000313" key="2">
    <source>
        <dbReference type="Proteomes" id="UP000784294"/>
    </source>
</evidence>
<reference evidence="1" key="1">
    <citation type="submission" date="2018-11" db="EMBL/GenBank/DDBJ databases">
        <authorList>
            <consortium name="Pathogen Informatics"/>
        </authorList>
    </citation>
    <scope>NUCLEOTIDE SEQUENCE</scope>
</reference>
<accession>A0A448XPJ1</accession>
<dbReference type="AlphaFoldDB" id="A0A448XPJ1"/>
<sequence length="73" mass="8256">MCGQHQRQSSLLEYSHVEHFFPVHVAHFGLTMKNNALTQYNDWGTGVHGEDDIAMGAKNRRADDRCADALDIQ</sequence>
<evidence type="ECO:0000313" key="1">
    <source>
        <dbReference type="EMBL" id="VEL41636.1"/>
    </source>
</evidence>
<dbReference type="Proteomes" id="UP000784294">
    <property type="component" value="Unassembled WGS sequence"/>
</dbReference>
<keyword evidence="2" id="KW-1185">Reference proteome</keyword>
<dbReference type="EMBL" id="CAAALY010270260">
    <property type="protein sequence ID" value="VEL41636.1"/>
    <property type="molecule type" value="Genomic_DNA"/>
</dbReference>
<gene>
    <name evidence="1" type="ORF">PXEA_LOCUS35076</name>
</gene>
<proteinExistence type="predicted"/>
<protein>
    <submittedName>
        <fullName evidence="1">Uncharacterized protein</fullName>
    </submittedName>
</protein>
<name>A0A448XPJ1_9PLAT</name>
<organism evidence="1 2">
    <name type="scientific">Protopolystoma xenopodis</name>
    <dbReference type="NCBI Taxonomy" id="117903"/>
    <lineage>
        <taxon>Eukaryota</taxon>
        <taxon>Metazoa</taxon>
        <taxon>Spiralia</taxon>
        <taxon>Lophotrochozoa</taxon>
        <taxon>Platyhelminthes</taxon>
        <taxon>Monogenea</taxon>
        <taxon>Polyopisthocotylea</taxon>
        <taxon>Polystomatidea</taxon>
        <taxon>Polystomatidae</taxon>
        <taxon>Protopolystoma</taxon>
    </lineage>
</organism>
<comment type="caution">
    <text evidence="1">The sequence shown here is derived from an EMBL/GenBank/DDBJ whole genome shotgun (WGS) entry which is preliminary data.</text>
</comment>